<dbReference type="Proteomes" id="UP001596390">
    <property type="component" value="Unassembled WGS sequence"/>
</dbReference>
<keyword evidence="3" id="KW-1185">Reference proteome</keyword>
<dbReference type="AlphaFoldDB" id="A0ABD5YAK3"/>
<proteinExistence type="predicted"/>
<reference evidence="2 3" key="1">
    <citation type="journal article" date="2019" name="Int. J. Syst. Evol. Microbiol.">
        <title>The Global Catalogue of Microorganisms (GCM) 10K type strain sequencing project: providing services to taxonomists for standard genome sequencing and annotation.</title>
        <authorList>
            <consortium name="The Broad Institute Genomics Platform"/>
            <consortium name="The Broad Institute Genome Sequencing Center for Infectious Disease"/>
            <person name="Wu L."/>
            <person name="Ma J."/>
        </authorList>
    </citation>
    <scope>NUCLEOTIDE SEQUENCE [LARGE SCALE GENOMIC DNA]</scope>
    <source>
        <strain evidence="2 3">Q85</strain>
    </source>
</reference>
<protein>
    <recommendedName>
        <fullName evidence="4">RES domain-containing protein</fullName>
    </recommendedName>
</protein>
<evidence type="ECO:0000256" key="1">
    <source>
        <dbReference type="SAM" id="MobiDB-lite"/>
    </source>
</evidence>
<dbReference type="RefSeq" id="WP_267663329.1">
    <property type="nucleotide sequence ID" value="NZ_JAODIX010000025.1"/>
</dbReference>
<comment type="caution">
    <text evidence="2">The sequence shown here is derived from an EMBL/GenBank/DDBJ whole genome shotgun (WGS) entry which is preliminary data.</text>
</comment>
<gene>
    <name evidence="2" type="ORF">ACFQMK_05550</name>
</gene>
<name>A0ABD5YAK3_9EURY</name>
<organism evidence="2 3">
    <name type="scientific">Halorubrum yunnanense</name>
    <dbReference type="NCBI Taxonomy" id="1526162"/>
    <lineage>
        <taxon>Archaea</taxon>
        <taxon>Methanobacteriati</taxon>
        <taxon>Methanobacteriota</taxon>
        <taxon>Stenosarchaea group</taxon>
        <taxon>Halobacteria</taxon>
        <taxon>Halobacteriales</taxon>
        <taxon>Haloferacaceae</taxon>
        <taxon>Halorubrum</taxon>
    </lineage>
</organism>
<evidence type="ECO:0000313" key="2">
    <source>
        <dbReference type="EMBL" id="MFC7186365.1"/>
    </source>
</evidence>
<dbReference type="EMBL" id="JBHSZZ010000025">
    <property type="protein sequence ID" value="MFC7186365.1"/>
    <property type="molecule type" value="Genomic_DNA"/>
</dbReference>
<evidence type="ECO:0008006" key="4">
    <source>
        <dbReference type="Google" id="ProtNLM"/>
    </source>
</evidence>
<feature type="region of interest" description="Disordered" evidence="1">
    <location>
        <begin position="161"/>
        <end position="185"/>
    </location>
</feature>
<evidence type="ECO:0000313" key="3">
    <source>
        <dbReference type="Proteomes" id="UP001596390"/>
    </source>
</evidence>
<accession>A0ABD5YAK3</accession>
<sequence length="185" mass="20695">MTGFLIQVSGHPIEENSAPAYIEGAKGPRFCDEPLRRGEYFNASPFWKEEGFGRYEAWKTISAGDEGLLYCTSSVDEHGACLSHLLTVDEINRNDHEGARLKFSAVQELVPKVSYSDVQAEIEAGRLSKEMKYCGQEGFNITLIPEPDVDRILDLARLEEQDNRSLGSHPDDSLREIAEDHFGDS</sequence>